<reference evidence="1 2" key="1">
    <citation type="submission" date="2019-08" db="EMBL/GenBank/DDBJ databases">
        <title>Whole genome of Aphis craccivora.</title>
        <authorList>
            <person name="Voronova N.V."/>
            <person name="Shulinski R.S."/>
            <person name="Bandarenka Y.V."/>
            <person name="Zhorov D.G."/>
            <person name="Warner D."/>
        </authorList>
    </citation>
    <scope>NUCLEOTIDE SEQUENCE [LARGE SCALE GENOMIC DNA]</scope>
    <source>
        <strain evidence="1">180601</strain>
        <tissue evidence="1">Whole Body</tissue>
    </source>
</reference>
<name>A0A6G0W0U8_APHCR</name>
<proteinExistence type="predicted"/>
<accession>A0A6G0W0U8</accession>
<dbReference type="PANTHER" id="PTHR47642">
    <property type="entry name" value="ATP-DEPENDENT DNA HELICASE"/>
    <property type="match status" value="1"/>
</dbReference>
<evidence type="ECO:0000313" key="2">
    <source>
        <dbReference type="Proteomes" id="UP000478052"/>
    </source>
</evidence>
<organism evidence="1 2">
    <name type="scientific">Aphis craccivora</name>
    <name type="common">Cowpea aphid</name>
    <dbReference type="NCBI Taxonomy" id="307492"/>
    <lineage>
        <taxon>Eukaryota</taxon>
        <taxon>Metazoa</taxon>
        <taxon>Ecdysozoa</taxon>
        <taxon>Arthropoda</taxon>
        <taxon>Hexapoda</taxon>
        <taxon>Insecta</taxon>
        <taxon>Pterygota</taxon>
        <taxon>Neoptera</taxon>
        <taxon>Paraneoptera</taxon>
        <taxon>Hemiptera</taxon>
        <taxon>Sternorrhyncha</taxon>
        <taxon>Aphidomorpha</taxon>
        <taxon>Aphidoidea</taxon>
        <taxon>Aphididae</taxon>
        <taxon>Aphidini</taxon>
        <taxon>Aphis</taxon>
        <taxon>Aphis</taxon>
    </lineage>
</organism>
<protein>
    <submittedName>
        <fullName evidence="1">Uncharacterized protein</fullName>
    </submittedName>
</protein>
<keyword evidence="2" id="KW-1185">Reference proteome</keyword>
<sequence length="163" mass="18540">MMLTKLDRGQLDGADVKYFQNLITHLDISFQPQVMHLWATNNEVDEMNRRVLNSMNQVSFLSEAIDTSAKRSDIESSKKLPRQKTMCLALRLVLKETAKYMVIANISTKDGIVNGAIEELMQINKGQTAGGKEVAKRVWIKFDELDVGSLSRPKIKKQTKTRR</sequence>
<dbReference type="AlphaFoldDB" id="A0A6G0W0U8"/>
<dbReference type="PANTHER" id="PTHR47642:SF5">
    <property type="entry name" value="ATP-DEPENDENT DNA HELICASE"/>
    <property type="match status" value="1"/>
</dbReference>
<comment type="caution">
    <text evidence="1">The sequence shown here is derived from an EMBL/GenBank/DDBJ whole genome shotgun (WGS) entry which is preliminary data.</text>
</comment>
<evidence type="ECO:0000313" key="1">
    <source>
        <dbReference type="EMBL" id="KAF0717842.1"/>
    </source>
</evidence>
<gene>
    <name evidence="1" type="ORF">FWK35_00027366</name>
</gene>
<dbReference type="Proteomes" id="UP000478052">
    <property type="component" value="Unassembled WGS sequence"/>
</dbReference>
<dbReference type="InterPro" id="IPR051055">
    <property type="entry name" value="PIF1_helicase"/>
</dbReference>
<dbReference type="OrthoDB" id="6601222at2759"/>
<dbReference type="EMBL" id="VUJU01009758">
    <property type="protein sequence ID" value="KAF0717842.1"/>
    <property type="molecule type" value="Genomic_DNA"/>
</dbReference>